<organism evidence="7 8">
    <name type="scientific">Byssochlamys spectabilis</name>
    <name type="common">Paecilomyces variotii</name>
    <dbReference type="NCBI Taxonomy" id="264951"/>
    <lineage>
        <taxon>Eukaryota</taxon>
        <taxon>Fungi</taxon>
        <taxon>Dikarya</taxon>
        <taxon>Ascomycota</taxon>
        <taxon>Pezizomycotina</taxon>
        <taxon>Eurotiomycetes</taxon>
        <taxon>Eurotiomycetidae</taxon>
        <taxon>Eurotiales</taxon>
        <taxon>Thermoascaceae</taxon>
        <taxon>Paecilomyces</taxon>
    </lineage>
</organism>
<dbReference type="GeneID" id="39597557"/>
<dbReference type="AlphaFoldDB" id="A0A443HHE8"/>
<evidence type="ECO:0000313" key="8">
    <source>
        <dbReference type="Proteomes" id="UP000283841"/>
    </source>
</evidence>
<name>A0A443HHE8_BYSSP</name>
<keyword evidence="8" id="KW-1185">Reference proteome</keyword>
<keyword evidence="6" id="KW-0812">Transmembrane</keyword>
<dbReference type="PANTHER" id="PTHR12652:SF23">
    <property type="entry name" value="MICROBODY (PEROXISOME) PROLIFERATION PROTEIN PEROXIN 11B (EUROFUNG)"/>
    <property type="match status" value="1"/>
</dbReference>
<dbReference type="VEuPathDB" id="FungiDB:C8Q69DRAFT_410101"/>
<evidence type="ECO:0000256" key="4">
    <source>
        <dbReference type="ARBA" id="ARBA00046271"/>
    </source>
</evidence>
<proteinExistence type="predicted"/>
<feature type="transmembrane region" description="Helical" evidence="6">
    <location>
        <begin position="182"/>
        <end position="202"/>
    </location>
</feature>
<reference evidence="7 8" key="1">
    <citation type="journal article" date="2018" name="Front. Microbiol.">
        <title>Genomic and genetic insights into a cosmopolitan fungus, Paecilomyces variotii (Eurotiales).</title>
        <authorList>
            <person name="Urquhart A.S."/>
            <person name="Mondo S.J."/>
            <person name="Makela M.R."/>
            <person name="Hane J.K."/>
            <person name="Wiebenga A."/>
            <person name="He G."/>
            <person name="Mihaltcheva S."/>
            <person name="Pangilinan J."/>
            <person name="Lipzen A."/>
            <person name="Barry K."/>
            <person name="de Vries R.P."/>
            <person name="Grigoriev I.V."/>
            <person name="Idnurm A."/>
        </authorList>
    </citation>
    <scope>NUCLEOTIDE SEQUENCE [LARGE SCALE GENOMIC DNA]</scope>
    <source>
        <strain evidence="7 8">CBS 101075</strain>
    </source>
</reference>
<feature type="compositionally biased region" description="Polar residues" evidence="5">
    <location>
        <begin position="25"/>
        <end position="39"/>
    </location>
</feature>
<dbReference type="EMBL" id="RCNU01000024">
    <property type="protein sequence ID" value="RWQ91245.1"/>
    <property type="molecule type" value="Genomic_DNA"/>
</dbReference>
<dbReference type="GO" id="GO:0016559">
    <property type="term" value="P:peroxisome fission"/>
    <property type="evidence" value="ECO:0007669"/>
    <property type="project" value="InterPro"/>
</dbReference>
<gene>
    <name evidence="7" type="ORF">C8Q69DRAFT_410101</name>
</gene>
<dbReference type="RefSeq" id="XP_028480890.1">
    <property type="nucleotide sequence ID" value="XM_028628280.1"/>
</dbReference>
<keyword evidence="2 6" id="KW-0472">Membrane</keyword>
<accession>A0A443HHE8</accession>
<evidence type="ECO:0000256" key="2">
    <source>
        <dbReference type="ARBA" id="ARBA00023136"/>
    </source>
</evidence>
<protein>
    <submittedName>
        <fullName evidence="7">Peroxisomal biogenesis factor 11-domain-containing protein</fullName>
    </submittedName>
</protein>
<feature type="region of interest" description="Disordered" evidence="5">
    <location>
        <begin position="1"/>
        <end position="39"/>
    </location>
</feature>
<dbReference type="Proteomes" id="UP000283841">
    <property type="component" value="Unassembled WGS sequence"/>
</dbReference>
<keyword evidence="6" id="KW-1133">Transmembrane helix</keyword>
<evidence type="ECO:0000256" key="6">
    <source>
        <dbReference type="SAM" id="Phobius"/>
    </source>
</evidence>
<comment type="caution">
    <text evidence="7">The sequence shown here is derived from an EMBL/GenBank/DDBJ whole genome shotgun (WGS) entry which is preliminary data.</text>
</comment>
<evidence type="ECO:0000313" key="7">
    <source>
        <dbReference type="EMBL" id="RWQ91245.1"/>
    </source>
</evidence>
<feature type="transmembrane region" description="Helical" evidence="6">
    <location>
        <begin position="223"/>
        <end position="248"/>
    </location>
</feature>
<dbReference type="InterPro" id="IPR008733">
    <property type="entry name" value="PEX11"/>
</dbReference>
<dbReference type="GO" id="GO:0005778">
    <property type="term" value="C:peroxisomal membrane"/>
    <property type="evidence" value="ECO:0007669"/>
    <property type="project" value="UniProtKB-SubCell"/>
</dbReference>
<dbReference type="Pfam" id="PF05648">
    <property type="entry name" value="PEX11"/>
    <property type="match status" value="2"/>
</dbReference>
<evidence type="ECO:0000256" key="3">
    <source>
        <dbReference type="ARBA" id="ARBA00023140"/>
    </source>
</evidence>
<comment type="subcellular location">
    <subcellularLocation>
        <location evidence="4">Peroxisome membrane</location>
    </subcellularLocation>
</comment>
<keyword evidence="1" id="KW-0962">Peroxisome biogenesis</keyword>
<keyword evidence="3" id="KW-0576">Peroxisome</keyword>
<sequence length="267" mass="29557">MAASTNIVSEKSKQTHSQSQHEKTTTTNQPAPSSSPGRTVKQFANFTNHGIGLEKTLRLVQALAQVGAEVLVDTDEELAKRCAIAKGQLALSRRYFRFFKFFECFERVTALLSTTGQNDSIHTTLELGKWSCLGIYLVMEDLTIVRSLFYCFTFCRISARSLDAMGVYSTSWSDWVLLEAHKFWFCALSLSLLGSLWMLLVADKKASASKSSPWLKRIIIDGCDLLIPGSMVGWIAVSPLVVAMSMVASTLLAAQDIWTQAQVGVRQ</sequence>
<dbReference type="PANTHER" id="PTHR12652">
    <property type="entry name" value="PEROXISOMAL BIOGENESIS FACTOR 11"/>
    <property type="match status" value="1"/>
</dbReference>
<evidence type="ECO:0000256" key="5">
    <source>
        <dbReference type="SAM" id="MobiDB-lite"/>
    </source>
</evidence>
<evidence type="ECO:0000256" key="1">
    <source>
        <dbReference type="ARBA" id="ARBA00022593"/>
    </source>
</evidence>